<keyword evidence="2" id="KW-1185">Reference proteome</keyword>
<protein>
    <submittedName>
        <fullName evidence="1">Uncharacterized protein</fullName>
    </submittedName>
</protein>
<name>A0A3S5CDH7_9PLAT</name>
<dbReference type="EMBL" id="CAAALY010013613">
    <property type="protein sequence ID" value="VEL12044.1"/>
    <property type="molecule type" value="Genomic_DNA"/>
</dbReference>
<reference evidence="1" key="1">
    <citation type="submission" date="2018-11" db="EMBL/GenBank/DDBJ databases">
        <authorList>
            <consortium name="Pathogen Informatics"/>
        </authorList>
    </citation>
    <scope>NUCLEOTIDE SEQUENCE</scope>
</reference>
<evidence type="ECO:0000313" key="1">
    <source>
        <dbReference type="EMBL" id="VEL12044.1"/>
    </source>
</evidence>
<proteinExistence type="predicted"/>
<accession>A0A3S5CDH7</accession>
<organism evidence="1 2">
    <name type="scientific">Protopolystoma xenopodis</name>
    <dbReference type="NCBI Taxonomy" id="117903"/>
    <lineage>
        <taxon>Eukaryota</taxon>
        <taxon>Metazoa</taxon>
        <taxon>Spiralia</taxon>
        <taxon>Lophotrochozoa</taxon>
        <taxon>Platyhelminthes</taxon>
        <taxon>Monogenea</taxon>
        <taxon>Polyopisthocotylea</taxon>
        <taxon>Polystomatidea</taxon>
        <taxon>Polystomatidae</taxon>
        <taxon>Protopolystoma</taxon>
    </lineage>
</organism>
<dbReference type="Proteomes" id="UP000784294">
    <property type="component" value="Unassembled WGS sequence"/>
</dbReference>
<gene>
    <name evidence="1" type="ORF">PXEA_LOCUS5484</name>
</gene>
<dbReference type="AlphaFoldDB" id="A0A3S5CDH7"/>
<sequence>MRLKDFHGSLVLMKKQVLLQVRSGCAVRCWHVQARRMADLVESMKNSQTLTKVILSSRSTERLPGLSGRGLILSPPFHDLTPSSSQGSDKSEITSGRQAKLRIRRLRGWDRVAIASEGMSTLHHPFHLESRWLLICRLLGQHRHNPAPRAVPSEASSPIVEC</sequence>
<evidence type="ECO:0000313" key="2">
    <source>
        <dbReference type="Proteomes" id="UP000784294"/>
    </source>
</evidence>
<comment type="caution">
    <text evidence="1">The sequence shown here is derived from an EMBL/GenBank/DDBJ whole genome shotgun (WGS) entry which is preliminary data.</text>
</comment>